<protein>
    <submittedName>
        <fullName evidence="1">Uncharacterized protein</fullName>
    </submittedName>
</protein>
<dbReference type="EMBL" id="HBFR01034462">
    <property type="protein sequence ID" value="CAD8897954.1"/>
    <property type="molecule type" value="Transcribed_RNA"/>
</dbReference>
<name>A0A7S1BW72_9STRA</name>
<organism evidence="1">
    <name type="scientific">Corethron hystrix</name>
    <dbReference type="NCBI Taxonomy" id="216773"/>
    <lineage>
        <taxon>Eukaryota</taxon>
        <taxon>Sar</taxon>
        <taxon>Stramenopiles</taxon>
        <taxon>Ochrophyta</taxon>
        <taxon>Bacillariophyta</taxon>
        <taxon>Coscinodiscophyceae</taxon>
        <taxon>Corethrophycidae</taxon>
        <taxon>Corethrales</taxon>
        <taxon>Corethraceae</taxon>
        <taxon>Corethron</taxon>
    </lineage>
</organism>
<reference evidence="1" key="1">
    <citation type="submission" date="2021-01" db="EMBL/GenBank/DDBJ databases">
        <authorList>
            <person name="Corre E."/>
            <person name="Pelletier E."/>
            <person name="Niang G."/>
            <person name="Scheremetjew M."/>
            <person name="Finn R."/>
            <person name="Kale V."/>
            <person name="Holt S."/>
            <person name="Cochrane G."/>
            <person name="Meng A."/>
            <person name="Brown T."/>
            <person name="Cohen L."/>
        </authorList>
    </citation>
    <scope>NUCLEOTIDE SEQUENCE</scope>
    <source>
        <strain evidence="1">308</strain>
    </source>
</reference>
<sequence length="145" mass="16440">MLYHLRSVVFTDSIPPFLSSMRCVRGRRSALRLVYSRPFFVPGGRARGTVVRRSAFRVAAGYLRRTFHTPSTVHSVPLSRPRRSTAGLPSVDAPRVRATCFRSAPLGISRESSTSSWRRRVVPRIFRSSSYDNVWVFSVCSSHPR</sequence>
<accession>A0A7S1BW72</accession>
<evidence type="ECO:0000313" key="1">
    <source>
        <dbReference type="EMBL" id="CAD8897954.1"/>
    </source>
</evidence>
<gene>
    <name evidence="1" type="ORF">CHYS00102_LOCUS25168</name>
</gene>
<dbReference type="AlphaFoldDB" id="A0A7S1BW72"/>
<proteinExistence type="predicted"/>